<dbReference type="Proteomes" id="UP000827986">
    <property type="component" value="Unassembled WGS sequence"/>
</dbReference>
<sequence>MTTPAVQAVLFPDLAICLLQRKPLWFVIRAGRKHESFARLLGGDDGSDNTEASKRGRPCLTPPAWRCMNASYITVPHTISKNRLGFFKVTLTGFSQPIKGI</sequence>
<dbReference type="AlphaFoldDB" id="A0A9D3X490"/>
<keyword evidence="2" id="KW-1185">Reference proteome</keyword>
<protein>
    <submittedName>
        <fullName evidence="1">Uncharacterized protein</fullName>
    </submittedName>
</protein>
<name>A0A9D3X490_9SAUR</name>
<proteinExistence type="predicted"/>
<comment type="caution">
    <text evidence="1">The sequence shown here is derived from an EMBL/GenBank/DDBJ whole genome shotgun (WGS) entry which is preliminary data.</text>
</comment>
<reference evidence="1" key="1">
    <citation type="submission" date="2021-09" db="EMBL/GenBank/DDBJ databases">
        <title>The genome of Mauremys mutica provides insights into the evolution of semi-aquatic lifestyle.</title>
        <authorList>
            <person name="Gong S."/>
            <person name="Gao Y."/>
        </authorList>
    </citation>
    <scope>NUCLEOTIDE SEQUENCE</scope>
    <source>
        <strain evidence="1">MM-2020</strain>
        <tissue evidence="1">Muscle</tissue>
    </source>
</reference>
<evidence type="ECO:0000313" key="2">
    <source>
        <dbReference type="Proteomes" id="UP000827986"/>
    </source>
</evidence>
<accession>A0A9D3X490</accession>
<gene>
    <name evidence="1" type="ORF">KIL84_008046</name>
</gene>
<evidence type="ECO:0000313" key="1">
    <source>
        <dbReference type="EMBL" id="KAH1172428.1"/>
    </source>
</evidence>
<organism evidence="1 2">
    <name type="scientific">Mauremys mutica</name>
    <name type="common">yellowpond turtle</name>
    <dbReference type="NCBI Taxonomy" id="74926"/>
    <lineage>
        <taxon>Eukaryota</taxon>
        <taxon>Metazoa</taxon>
        <taxon>Chordata</taxon>
        <taxon>Craniata</taxon>
        <taxon>Vertebrata</taxon>
        <taxon>Euteleostomi</taxon>
        <taxon>Archelosauria</taxon>
        <taxon>Testudinata</taxon>
        <taxon>Testudines</taxon>
        <taxon>Cryptodira</taxon>
        <taxon>Durocryptodira</taxon>
        <taxon>Testudinoidea</taxon>
        <taxon>Geoemydidae</taxon>
        <taxon>Geoemydinae</taxon>
        <taxon>Mauremys</taxon>
    </lineage>
</organism>
<dbReference type="EMBL" id="JAHDVG010000483">
    <property type="protein sequence ID" value="KAH1172428.1"/>
    <property type="molecule type" value="Genomic_DNA"/>
</dbReference>